<dbReference type="EMBL" id="PYAW01000004">
    <property type="protein sequence ID" value="PSL45503.1"/>
    <property type="molecule type" value="Genomic_DNA"/>
</dbReference>
<dbReference type="AlphaFoldDB" id="A0A2P8HH09"/>
<gene>
    <name evidence="2" type="ORF">CLV51_104208</name>
</gene>
<dbReference type="InterPro" id="IPR005220">
    <property type="entry name" value="CarO-like"/>
</dbReference>
<accession>A0A2P8HH09</accession>
<keyword evidence="3" id="KW-1185">Reference proteome</keyword>
<sequence length="108" mass="12488">MKSLLLCLLLPFIAFQQRDYTIGEVMRNARQLHNDSTTVQITGYITKKLRGSTYVFEDRTAEIEVNIDTRHLPHKPFNDKDAVVIKACVEYEINKPITLKVNRPVIND</sequence>
<dbReference type="RefSeq" id="WP_106529833.1">
    <property type="nucleotide sequence ID" value="NZ_PYAW01000004.1"/>
</dbReference>
<reference evidence="2 3" key="1">
    <citation type="submission" date="2018-03" db="EMBL/GenBank/DDBJ databases">
        <title>Genomic Encyclopedia of Archaeal and Bacterial Type Strains, Phase II (KMG-II): from individual species to whole genera.</title>
        <authorList>
            <person name="Goeker M."/>
        </authorList>
    </citation>
    <scope>NUCLEOTIDE SEQUENCE [LARGE SCALE GENOMIC DNA]</scope>
    <source>
        <strain evidence="2 3">DSM 24859</strain>
    </source>
</reference>
<dbReference type="OrthoDB" id="677507at2"/>
<organism evidence="2 3">
    <name type="scientific">Chitinophaga niastensis</name>
    <dbReference type="NCBI Taxonomy" id="536980"/>
    <lineage>
        <taxon>Bacteria</taxon>
        <taxon>Pseudomonadati</taxon>
        <taxon>Bacteroidota</taxon>
        <taxon>Chitinophagia</taxon>
        <taxon>Chitinophagales</taxon>
        <taxon>Chitinophagaceae</taxon>
        <taxon>Chitinophaga</taxon>
    </lineage>
</organism>
<name>A0A2P8HH09_CHINA</name>
<dbReference type="Gene3D" id="2.40.50.200">
    <property type="entry name" value="Bacterial OB-fold"/>
    <property type="match status" value="1"/>
</dbReference>
<comment type="caution">
    <text evidence="2">The sequence shown here is derived from an EMBL/GenBank/DDBJ whole genome shotgun (WGS) entry which is preliminary data.</text>
</comment>
<evidence type="ECO:0000313" key="2">
    <source>
        <dbReference type="EMBL" id="PSL45503.1"/>
    </source>
</evidence>
<dbReference type="InterPro" id="IPR036700">
    <property type="entry name" value="BOBF_sf"/>
</dbReference>
<proteinExistence type="predicted"/>
<dbReference type="Pfam" id="PF04076">
    <property type="entry name" value="BOF"/>
    <property type="match status" value="1"/>
</dbReference>
<evidence type="ECO:0000313" key="3">
    <source>
        <dbReference type="Proteomes" id="UP000240971"/>
    </source>
</evidence>
<dbReference type="NCBIfam" id="NF033674">
    <property type="entry name" value="stress_OB_fold"/>
    <property type="match status" value="1"/>
</dbReference>
<protein>
    <submittedName>
        <fullName evidence="2">OB fold (BOF) protein</fullName>
    </submittedName>
</protein>
<dbReference type="SUPFAM" id="SSF101756">
    <property type="entry name" value="Hypothetical protein YgiW"/>
    <property type="match status" value="1"/>
</dbReference>
<keyword evidence="1" id="KW-0732">Signal</keyword>
<dbReference type="Proteomes" id="UP000240971">
    <property type="component" value="Unassembled WGS sequence"/>
</dbReference>
<evidence type="ECO:0000256" key="1">
    <source>
        <dbReference type="ARBA" id="ARBA00022729"/>
    </source>
</evidence>